<reference evidence="2" key="1">
    <citation type="submission" date="2019-10" db="EMBL/GenBank/DDBJ databases">
        <title>The sequence and de novo assembly of the wild yak genome.</title>
        <authorList>
            <person name="Liu Y."/>
        </authorList>
    </citation>
    <scope>NUCLEOTIDE SEQUENCE [LARGE SCALE GENOMIC DNA]</scope>
    <source>
        <strain evidence="2">WY2019</strain>
    </source>
</reference>
<evidence type="ECO:0000313" key="3">
    <source>
        <dbReference type="Proteomes" id="UP000322234"/>
    </source>
</evidence>
<name>A0A6B0R5V0_9CETA</name>
<protein>
    <submittedName>
        <fullName evidence="2">Uncharacterized protein</fullName>
    </submittedName>
</protein>
<evidence type="ECO:0000313" key="2">
    <source>
        <dbReference type="EMBL" id="MXQ84317.1"/>
    </source>
</evidence>
<sequence>MRRRSADIRPRRPTGAGATDRSVLSSSAKLSPPSSHEHCCPRVRHSLLYEPRSTRQRQFQGACGFFSSGFNVRIECTYKNLLYCSTQNTAFLSNHSFHPQNFPVPLRPGTIMGTGKVVADYLGPQFRKLLGSKKWYGFCTKPLSQSGRHLQKRHLQNNRGHNCLLPKKVEVLSVVVDPHASSNARYLFRLCRTH</sequence>
<feature type="region of interest" description="Disordered" evidence="1">
    <location>
        <begin position="1"/>
        <end position="38"/>
    </location>
</feature>
<feature type="compositionally biased region" description="Basic and acidic residues" evidence="1">
    <location>
        <begin position="1"/>
        <end position="10"/>
    </location>
</feature>
<gene>
    <name evidence="2" type="ORF">E5288_WYG014256</name>
</gene>
<dbReference type="Proteomes" id="UP000322234">
    <property type="component" value="Unassembled WGS sequence"/>
</dbReference>
<accession>A0A6B0R5V0</accession>
<keyword evidence="3" id="KW-1185">Reference proteome</keyword>
<dbReference type="EMBL" id="VBQZ03000020">
    <property type="protein sequence ID" value="MXQ84317.1"/>
    <property type="molecule type" value="Genomic_DNA"/>
</dbReference>
<proteinExistence type="predicted"/>
<evidence type="ECO:0000256" key="1">
    <source>
        <dbReference type="SAM" id="MobiDB-lite"/>
    </source>
</evidence>
<organism evidence="2 3">
    <name type="scientific">Bos mutus</name>
    <name type="common">wild yak</name>
    <dbReference type="NCBI Taxonomy" id="72004"/>
    <lineage>
        <taxon>Eukaryota</taxon>
        <taxon>Metazoa</taxon>
        <taxon>Chordata</taxon>
        <taxon>Craniata</taxon>
        <taxon>Vertebrata</taxon>
        <taxon>Euteleostomi</taxon>
        <taxon>Mammalia</taxon>
        <taxon>Eutheria</taxon>
        <taxon>Laurasiatheria</taxon>
        <taxon>Artiodactyla</taxon>
        <taxon>Ruminantia</taxon>
        <taxon>Pecora</taxon>
        <taxon>Bovidae</taxon>
        <taxon>Bovinae</taxon>
        <taxon>Bos</taxon>
    </lineage>
</organism>
<comment type="caution">
    <text evidence="2">The sequence shown here is derived from an EMBL/GenBank/DDBJ whole genome shotgun (WGS) entry which is preliminary data.</text>
</comment>
<dbReference type="AlphaFoldDB" id="A0A6B0R5V0"/>
<feature type="compositionally biased region" description="Low complexity" evidence="1">
    <location>
        <begin position="22"/>
        <end position="34"/>
    </location>
</feature>